<dbReference type="Proteomes" id="UP000712281">
    <property type="component" value="Unassembled WGS sequence"/>
</dbReference>
<evidence type="ECO:0000313" key="1">
    <source>
        <dbReference type="EMBL" id="KAF2620945.1"/>
    </source>
</evidence>
<name>A0A8S9MM28_BRACR</name>
<organism evidence="1 2">
    <name type="scientific">Brassica cretica</name>
    <name type="common">Mustard</name>
    <dbReference type="NCBI Taxonomy" id="69181"/>
    <lineage>
        <taxon>Eukaryota</taxon>
        <taxon>Viridiplantae</taxon>
        <taxon>Streptophyta</taxon>
        <taxon>Embryophyta</taxon>
        <taxon>Tracheophyta</taxon>
        <taxon>Spermatophyta</taxon>
        <taxon>Magnoliopsida</taxon>
        <taxon>eudicotyledons</taxon>
        <taxon>Gunneridae</taxon>
        <taxon>Pentapetalae</taxon>
        <taxon>rosids</taxon>
        <taxon>malvids</taxon>
        <taxon>Brassicales</taxon>
        <taxon>Brassicaceae</taxon>
        <taxon>Brassiceae</taxon>
        <taxon>Brassica</taxon>
    </lineage>
</organism>
<evidence type="ECO:0000313" key="2">
    <source>
        <dbReference type="Proteomes" id="UP000712281"/>
    </source>
</evidence>
<gene>
    <name evidence="1" type="ORF">F2Q68_00039279</name>
</gene>
<comment type="caution">
    <text evidence="1">The sequence shown here is derived from an EMBL/GenBank/DDBJ whole genome shotgun (WGS) entry which is preliminary data.</text>
</comment>
<dbReference type="EMBL" id="QGKW02000007">
    <property type="protein sequence ID" value="KAF2620945.1"/>
    <property type="molecule type" value="Genomic_DNA"/>
</dbReference>
<proteinExistence type="predicted"/>
<accession>A0A8S9MM28</accession>
<reference evidence="1" key="1">
    <citation type="submission" date="2019-12" db="EMBL/GenBank/DDBJ databases">
        <title>Genome sequencing and annotation of Brassica cretica.</title>
        <authorList>
            <person name="Studholme D.J."/>
            <person name="Sarris P.F."/>
        </authorList>
    </citation>
    <scope>NUCLEOTIDE SEQUENCE</scope>
    <source>
        <strain evidence="1">PFS-001/15</strain>
        <tissue evidence="1">Leaf</tissue>
    </source>
</reference>
<protein>
    <submittedName>
        <fullName evidence="1">Uncharacterized protein</fullName>
    </submittedName>
</protein>
<sequence length="187" mass="21095">MIFSSLPGGKDGSRGRIQSFLQQEPGGQYPARGLEDFYTGDIALVIPLSQVLLRPRPCSNLEENQFPRDRHGSSRCFQVLDLLEMTWQGSGPWSRIPLDVKTYSQGPLDLVLSERYSANHFLILETFFPLDEVERYPVHIGQPESFHLRLGPCLNLEESYFPEVDLGLLDIPRLVACLGDLLPHSKA</sequence>
<dbReference type="AlphaFoldDB" id="A0A8S9MM28"/>